<dbReference type="RefSeq" id="WP_284153706.1">
    <property type="nucleotide sequence ID" value="NZ_AP025516.1"/>
</dbReference>
<dbReference type="NCBIfam" id="TIGR00138">
    <property type="entry name" value="rsmG_gidB"/>
    <property type="match status" value="1"/>
</dbReference>
<evidence type="ECO:0000256" key="3">
    <source>
        <dbReference type="ARBA" id="ARBA00022603"/>
    </source>
</evidence>
<keyword evidence="3 6" id="KW-0489">Methyltransferase</keyword>
<dbReference type="GO" id="GO:0032259">
    <property type="term" value="P:methylation"/>
    <property type="evidence" value="ECO:0007669"/>
    <property type="project" value="UniProtKB-KW"/>
</dbReference>
<comment type="similarity">
    <text evidence="6">Belongs to the methyltransferase superfamily. RNA methyltransferase RsmG family.</text>
</comment>
<evidence type="ECO:0000256" key="1">
    <source>
        <dbReference type="ARBA" id="ARBA00022490"/>
    </source>
</evidence>
<keyword evidence="2 6" id="KW-0698">rRNA processing</keyword>
<accession>A0ABM7W6W5</accession>
<dbReference type="Pfam" id="PF02527">
    <property type="entry name" value="GidB"/>
    <property type="match status" value="1"/>
</dbReference>
<organism evidence="7 8">
    <name type="scientific">Desulfofustis limnaeus</name>
    <dbReference type="NCBI Taxonomy" id="2740163"/>
    <lineage>
        <taxon>Bacteria</taxon>
        <taxon>Pseudomonadati</taxon>
        <taxon>Thermodesulfobacteriota</taxon>
        <taxon>Desulfobulbia</taxon>
        <taxon>Desulfobulbales</taxon>
        <taxon>Desulfocapsaceae</taxon>
        <taxon>Desulfofustis</taxon>
    </lineage>
</organism>
<dbReference type="GO" id="GO:0008168">
    <property type="term" value="F:methyltransferase activity"/>
    <property type="evidence" value="ECO:0007669"/>
    <property type="project" value="UniProtKB-KW"/>
</dbReference>
<name>A0ABM7W6W5_9BACT</name>
<dbReference type="EMBL" id="AP025516">
    <property type="protein sequence ID" value="BDD86628.1"/>
    <property type="molecule type" value="Genomic_DNA"/>
</dbReference>
<keyword evidence="4 6" id="KW-0808">Transferase</keyword>
<keyword evidence="1 6" id="KW-0963">Cytoplasm</keyword>
<dbReference type="PIRSF" id="PIRSF003078">
    <property type="entry name" value="GidB"/>
    <property type="match status" value="1"/>
</dbReference>
<dbReference type="Gene3D" id="3.40.50.150">
    <property type="entry name" value="Vaccinia Virus protein VP39"/>
    <property type="match status" value="1"/>
</dbReference>
<gene>
    <name evidence="6" type="primary">rsmG</name>
    <name evidence="7" type="ORF">DPPLL_09930</name>
</gene>
<evidence type="ECO:0000313" key="7">
    <source>
        <dbReference type="EMBL" id="BDD86628.1"/>
    </source>
</evidence>
<dbReference type="HAMAP" id="MF_00074">
    <property type="entry name" value="16SrRNA_methyltr_G"/>
    <property type="match status" value="1"/>
</dbReference>
<feature type="binding site" evidence="6">
    <location>
        <position position="155"/>
    </location>
    <ligand>
        <name>S-adenosyl-L-methionine</name>
        <dbReference type="ChEBI" id="CHEBI:59789"/>
    </ligand>
</feature>
<sequence>MGSGTMQAEPFAAAVRAGARTLGVAVERDQLEHLYAYFRELRRWNAKINLVARDTSDEEVIDRHFLDSLAVLSLFDEQPGRLLDVGSGAGFPGLIVKIMRPSFGVDLLEPRLKRVSFLRHVVRTLDLADIEIHAERLEPNRPPPGNNNYNWVTGRAVTSIGEFLSWCGHFHATGCRILFMKGPRYEEEMEALGRLSLPWVLVKEKKYRLPGCGAERVLLVFRGAREYL</sequence>
<evidence type="ECO:0000256" key="6">
    <source>
        <dbReference type="HAMAP-Rule" id="MF_00074"/>
    </source>
</evidence>
<evidence type="ECO:0000256" key="2">
    <source>
        <dbReference type="ARBA" id="ARBA00022552"/>
    </source>
</evidence>
<dbReference type="SUPFAM" id="SSF53335">
    <property type="entry name" value="S-adenosyl-L-methionine-dependent methyltransferases"/>
    <property type="match status" value="1"/>
</dbReference>
<dbReference type="PANTHER" id="PTHR31760:SF0">
    <property type="entry name" value="S-ADENOSYL-L-METHIONINE-DEPENDENT METHYLTRANSFERASES SUPERFAMILY PROTEIN"/>
    <property type="match status" value="1"/>
</dbReference>
<dbReference type="EC" id="2.1.1.-" evidence="6"/>
<keyword evidence="8" id="KW-1185">Reference proteome</keyword>
<feature type="binding site" evidence="6">
    <location>
        <position position="86"/>
    </location>
    <ligand>
        <name>S-adenosyl-L-methionine</name>
        <dbReference type="ChEBI" id="CHEBI:59789"/>
    </ligand>
</feature>
<feature type="binding site" evidence="6">
    <location>
        <position position="91"/>
    </location>
    <ligand>
        <name>S-adenosyl-L-methionine</name>
        <dbReference type="ChEBI" id="CHEBI:59789"/>
    </ligand>
</feature>
<comment type="function">
    <text evidence="6">Specifically methylates the N7 position of a guanine in 16S rRNA.</text>
</comment>
<dbReference type="Proteomes" id="UP000830055">
    <property type="component" value="Chromosome"/>
</dbReference>
<reference evidence="7 8" key="1">
    <citation type="submission" date="2022-01" db="EMBL/GenBank/DDBJ databases">
        <title>Desulfofustis limnae sp. nov., a novel mesophilic sulfate-reducing bacterium isolated from marsh soil.</title>
        <authorList>
            <person name="Watanabe M."/>
            <person name="Takahashi A."/>
            <person name="Kojima H."/>
            <person name="Fukui M."/>
        </authorList>
    </citation>
    <scope>NUCLEOTIDE SEQUENCE [LARGE SCALE GENOMIC DNA]</scope>
    <source>
        <strain evidence="7 8">PPLL</strain>
    </source>
</reference>
<keyword evidence="5 6" id="KW-0949">S-adenosyl-L-methionine</keyword>
<evidence type="ECO:0000313" key="8">
    <source>
        <dbReference type="Proteomes" id="UP000830055"/>
    </source>
</evidence>
<dbReference type="InterPro" id="IPR003682">
    <property type="entry name" value="rRNA_ssu_MeTfrase_G"/>
</dbReference>
<feature type="binding site" evidence="6">
    <location>
        <begin position="137"/>
        <end position="138"/>
    </location>
    <ligand>
        <name>S-adenosyl-L-methionine</name>
        <dbReference type="ChEBI" id="CHEBI:59789"/>
    </ligand>
</feature>
<comment type="caution">
    <text evidence="6">Lacks conserved residue(s) required for the propagation of feature annotation.</text>
</comment>
<dbReference type="PANTHER" id="PTHR31760">
    <property type="entry name" value="S-ADENOSYL-L-METHIONINE-DEPENDENT METHYLTRANSFERASES SUPERFAMILY PROTEIN"/>
    <property type="match status" value="1"/>
</dbReference>
<comment type="subcellular location">
    <subcellularLocation>
        <location evidence="6">Cytoplasm</location>
    </subcellularLocation>
</comment>
<protein>
    <recommendedName>
        <fullName evidence="6">Ribosomal RNA small subunit methyltransferase G</fullName>
        <ecNumber evidence="6">2.1.1.-</ecNumber>
    </recommendedName>
    <alternativeName>
        <fullName evidence="6">16S rRNA 7-methylguanosine methyltransferase</fullName>
        <shortName evidence="6">16S rRNA m7G methyltransferase</shortName>
    </alternativeName>
</protein>
<dbReference type="InterPro" id="IPR029063">
    <property type="entry name" value="SAM-dependent_MTases_sf"/>
</dbReference>
<evidence type="ECO:0000256" key="5">
    <source>
        <dbReference type="ARBA" id="ARBA00022691"/>
    </source>
</evidence>
<evidence type="ECO:0000256" key="4">
    <source>
        <dbReference type="ARBA" id="ARBA00022679"/>
    </source>
</evidence>
<proteinExistence type="inferred from homology"/>